<dbReference type="InterPro" id="IPR020781">
    <property type="entry name" value="ATPase_OSCP/d_CS"/>
</dbReference>
<evidence type="ECO:0000256" key="7">
    <source>
        <dbReference type="ARBA" id="ARBA00023310"/>
    </source>
</evidence>
<proteinExistence type="inferred from homology"/>
<evidence type="ECO:0000256" key="5">
    <source>
        <dbReference type="ARBA" id="ARBA00023136"/>
    </source>
</evidence>
<dbReference type="EMBL" id="AP023423">
    <property type="protein sequence ID" value="BCK88913.1"/>
    <property type="molecule type" value="Genomic_DNA"/>
</dbReference>
<dbReference type="GO" id="GO:0005886">
    <property type="term" value="C:plasma membrane"/>
    <property type="evidence" value="ECO:0007669"/>
    <property type="project" value="UniProtKB-SubCell"/>
</dbReference>
<dbReference type="Proteomes" id="UP001320326">
    <property type="component" value="Chromosome"/>
</dbReference>
<dbReference type="PROSITE" id="PS00389">
    <property type="entry name" value="ATPASE_DELTA"/>
    <property type="match status" value="1"/>
</dbReference>
<evidence type="ECO:0000256" key="4">
    <source>
        <dbReference type="ARBA" id="ARBA00023065"/>
    </source>
</evidence>
<evidence type="ECO:0000313" key="10">
    <source>
        <dbReference type="Proteomes" id="UP001320326"/>
    </source>
</evidence>
<dbReference type="AlphaFoldDB" id="A0AAN2C0B3"/>
<keyword evidence="10" id="KW-1185">Reference proteome</keyword>
<comment type="similarity">
    <text evidence="8">Belongs to the ATPase delta chain family.</text>
</comment>
<accession>A0AAN2C0B3</accession>
<keyword evidence="7 8" id="KW-0066">ATP synthesis</keyword>
<dbReference type="InterPro" id="IPR000711">
    <property type="entry name" value="ATPase_OSCP/dsu"/>
</dbReference>
<keyword evidence="8" id="KW-1003">Cell membrane</keyword>
<keyword evidence="3 8" id="KW-0375">Hydrogen ion transport</keyword>
<dbReference type="PRINTS" id="PR00125">
    <property type="entry name" value="ATPASEDELTA"/>
</dbReference>
<reference evidence="9 10" key="1">
    <citation type="journal article" date="2022" name="Int. J. Syst. Evol. Microbiol.">
        <title>&lt;i&gt;Sideroxyarcus emersonii&lt;/i&gt; gen. nov. sp. nov., a neutrophilic, microaerobic iron- and thiosulfate-oxidizing bacterium isolated from iron-rich wetland sediment.</title>
        <authorList>
            <person name="Kato S."/>
            <person name="Itoh T."/>
            <person name="Iino T."/>
            <person name="Ohkuma M."/>
        </authorList>
    </citation>
    <scope>NUCLEOTIDE SEQUENCE [LARGE SCALE GENOMIC DNA]</scope>
    <source>
        <strain evidence="9 10">MIZ01</strain>
    </source>
</reference>
<evidence type="ECO:0000256" key="8">
    <source>
        <dbReference type="HAMAP-Rule" id="MF_01416"/>
    </source>
</evidence>
<dbReference type="NCBIfam" id="NF004402">
    <property type="entry name" value="PRK05758.2-2"/>
    <property type="match status" value="1"/>
</dbReference>
<dbReference type="GO" id="GO:0045259">
    <property type="term" value="C:proton-transporting ATP synthase complex"/>
    <property type="evidence" value="ECO:0007669"/>
    <property type="project" value="UniProtKB-KW"/>
</dbReference>
<evidence type="ECO:0000256" key="1">
    <source>
        <dbReference type="ARBA" id="ARBA00004370"/>
    </source>
</evidence>
<dbReference type="SUPFAM" id="SSF47928">
    <property type="entry name" value="N-terminal domain of the delta subunit of the F1F0-ATP synthase"/>
    <property type="match status" value="1"/>
</dbReference>
<comment type="subcellular location">
    <subcellularLocation>
        <location evidence="8">Cell membrane</location>
        <topology evidence="8">Peripheral membrane protein</topology>
    </subcellularLocation>
    <subcellularLocation>
        <location evidence="1">Membrane</location>
    </subcellularLocation>
</comment>
<dbReference type="PANTHER" id="PTHR11910">
    <property type="entry name" value="ATP SYNTHASE DELTA CHAIN"/>
    <property type="match status" value="1"/>
</dbReference>
<keyword evidence="5 8" id="KW-0472">Membrane</keyword>
<comment type="function">
    <text evidence="8">This protein is part of the stalk that links CF(0) to CF(1). It either transmits conformational changes from CF(0) to CF(1) or is implicated in proton conduction.</text>
</comment>
<keyword evidence="4 8" id="KW-0406">Ion transport</keyword>
<keyword evidence="6 8" id="KW-0139">CF(1)</keyword>
<keyword evidence="2 8" id="KW-0813">Transport</keyword>
<comment type="function">
    <text evidence="8">F(1)F(0) ATP synthase produces ATP from ADP in the presence of a proton or sodium gradient. F-type ATPases consist of two structural domains, F(1) containing the extramembraneous catalytic core and F(0) containing the membrane proton channel, linked together by a central stalk and a peripheral stalk. During catalysis, ATP synthesis in the catalytic domain of F(1) is coupled via a rotary mechanism of the central stalk subunits to proton translocation.</text>
</comment>
<dbReference type="GO" id="GO:0046933">
    <property type="term" value="F:proton-transporting ATP synthase activity, rotational mechanism"/>
    <property type="evidence" value="ECO:0007669"/>
    <property type="project" value="UniProtKB-UniRule"/>
</dbReference>
<dbReference type="InterPro" id="IPR026015">
    <property type="entry name" value="ATP_synth_OSCP/delta_N_sf"/>
</dbReference>
<dbReference type="KEGG" id="seme:MIZ01_2719"/>
<protein>
    <recommendedName>
        <fullName evidence="8">ATP synthase subunit delta</fullName>
    </recommendedName>
    <alternativeName>
        <fullName evidence="8">ATP synthase F(1) sector subunit delta</fullName>
    </alternativeName>
    <alternativeName>
        <fullName evidence="8">F-type ATPase subunit delta</fullName>
        <shortName evidence="8">F-ATPase subunit delta</shortName>
    </alternativeName>
</protein>
<gene>
    <name evidence="8" type="primary">atpH</name>
    <name evidence="9" type="ORF">MIZ01_2719</name>
</gene>
<dbReference type="Gene3D" id="1.10.520.20">
    <property type="entry name" value="N-terminal domain of the delta subunit of the F1F0-ATP synthase"/>
    <property type="match status" value="1"/>
</dbReference>
<dbReference type="RefSeq" id="WP_237247420.1">
    <property type="nucleotide sequence ID" value="NZ_AP023423.1"/>
</dbReference>
<sequence length="177" mass="19290">MSEAITTARPYAQAAFDEAQKLNALKAWSEMLLSLAEAVNHPEVYAVVTNPRVPKKKVEDLMEAMVGSGASTQQRNFVRILADNQRLQVLPEIAALFEALKAEAEKTVNVVVDAAFELSPAQQDKIVSSLKKRMGREIKLTCKVNKELLGGVVIRAGDKVIDGSARTRLTEMANALA</sequence>
<dbReference type="HAMAP" id="MF_01416">
    <property type="entry name" value="ATP_synth_delta_bact"/>
    <property type="match status" value="1"/>
</dbReference>
<evidence type="ECO:0000256" key="6">
    <source>
        <dbReference type="ARBA" id="ARBA00023196"/>
    </source>
</evidence>
<dbReference type="NCBIfam" id="TIGR01145">
    <property type="entry name" value="ATP_synt_delta"/>
    <property type="match status" value="1"/>
</dbReference>
<name>A0AAN2C0B3_9PROT</name>
<evidence type="ECO:0000256" key="2">
    <source>
        <dbReference type="ARBA" id="ARBA00022448"/>
    </source>
</evidence>
<organism evidence="9 10">
    <name type="scientific">Sideroxyarcus emersonii</name>
    <dbReference type="NCBI Taxonomy" id="2764705"/>
    <lineage>
        <taxon>Bacteria</taxon>
        <taxon>Pseudomonadati</taxon>
        <taxon>Pseudomonadota</taxon>
        <taxon>Betaproteobacteria</taxon>
        <taxon>Nitrosomonadales</taxon>
        <taxon>Gallionellaceae</taxon>
        <taxon>Sideroxyarcus</taxon>
    </lineage>
</organism>
<evidence type="ECO:0000313" key="9">
    <source>
        <dbReference type="EMBL" id="BCK88913.1"/>
    </source>
</evidence>
<dbReference type="Pfam" id="PF00213">
    <property type="entry name" value="OSCP"/>
    <property type="match status" value="1"/>
</dbReference>
<evidence type="ECO:0000256" key="3">
    <source>
        <dbReference type="ARBA" id="ARBA00022781"/>
    </source>
</evidence>